<dbReference type="Pfam" id="PF00805">
    <property type="entry name" value="Pentapeptide"/>
    <property type="match status" value="1"/>
</dbReference>
<comment type="pathway">
    <text evidence="1">Protein modification; protein ubiquitination.</text>
</comment>
<name>A0A498K9B5_MALDO</name>
<dbReference type="EMBL" id="RDQH01000329">
    <property type="protein sequence ID" value="RXI03966.1"/>
    <property type="molecule type" value="Genomic_DNA"/>
</dbReference>
<dbReference type="SUPFAM" id="SSF54695">
    <property type="entry name" value="POZ domain"/>
    <property type="match status" value="1"/>
</dbReference>
<dbReference type="Gene3D" id="2.160.20.80">
    <property type="entry name" value="E3 ubiquitin-protein ligase SopA"/>
    <property type="match status" value="1"/>
</dbReference>
<dbReference type="PANTHER" id="PTHR14136:SF17">
    <property type="entry name" value="BTB_POZ DOMAIN-CONTAINING PROTEIN KCTD9"/>
    <property type="match status" value="1"/>
</dbReference>
<sequence>MFSGRHNLQQDENGAVFIDRDGKQFRHILNWLRDGKVPTLLEDSVYEELLREAEYYQLVGLMDGVQDVLNKNKGEEDKPCPDLTRAGVIDKYLKNLQGLDLSGLDLSCLDLSGMDFTYAYVRNTIFSDANFSDAKFTGAYAEGAIFDNAELNVMQILLELLLWVLVFKVQIYVGQV</sequence>
<dbReference type="InterPro" id="IPR003131">
    <property type="entry name" value="T1-type_BTB"/>
</dbReference>
<reference evidence="3 4" key="1">
    <citation type="submission" date="2018-10" db="EMBL/GenBank/DDBJ databases">
        <title>A high-quality apple genome assembly.</title>
        <authorList>
            <person name="Hu J."/>
        </authorList>
    </citation>
    <scope>NUCLEOTIDE SEQUENCE [LARGE SCALE GENOMIC DNA]</scope>
    <source>
        <strain evidence="4">cv. HFTH1</strain>
        <tissue evidence="3">Young leaf</tissue>
    </source>
</reference>
<keyword evidence="4" id="KW-1185">Reference proteome</keyword>
<protein>
    <recommendedName>
        <fullName evidence="2">Potassium channel tetramerisation-type BTB domain-containing protein</fullName>
    </recommendedName>
</protein>
<dbReference type="GO" id="GO:0051260">
    <property type="term" value="P:protein homooligomerization"/>
    <property type="evidence" value="ECO:0007669"/>
    <property type="project" value="InterPro"/>
</dbReference>
<evidence type="ECO:0000259" key="2">
    <source>
        <dbReference type="Pfam" id="PF02214"/>
    </source>
</evidence>
<dbReference type="SUPFAM" id="SSF141571">
    <property type="entry name" value="Pentapeptide repeat-like"/>
    <property type="match status" value="1"/>
</dbReference>
<dbReference type="InterPro" id="IPR011333">
    <property type="entry name" value="SKP1/BTB/POZ_sf"/>
</dbReference>
<evidence type="ECO:0000313" key="4">
    <source>
        <dbReference type="Proteomes" id="UP000290289"/>
    </source>
</evidence>
<organism evidence="3 4">
    <name type="scientific">Malus domestica</name>
    <name type="common">Apple</name>
    <name type="synonym">Pyrus malus</name>
    <dbReference type="NCBI Taxonomy" id="3750"/>
    <lineage>
        <taxon>Eukaryota</taxon>
        <taxon>Viridiplantae</taxon>
        <taxon>Streptophyta</taxon>
        <taxon>Embryophyta</taxon>
        <taxon>Tracheophyta</taxon>
        <taxon>Spermatophyta</taxon>
        <taxon>Magnoliopsida</taxon>
        <taxon>eudicotyledons</taxon>
        <taxon>Gunneridae</taxon>
        <taxon>Pentapetalae</taxon>
        <taxon>rosids</taxon>
        <taxon>fabids</taxon>
        <taxon>Rosales</taxon>
        <taxon>Rosaceae</taxon>
        <taxon>Amygdaloideae</taxon>
        <taxon>Maleae</taxon>
        <taxon>Malus</taxon>
    </lineage>
</organism>
<dbReference type="Proteomes" id="UP000290289">
    <property type="component" value="Chromosome 3"/>
</dbReference>
<gene>
    <name evidence="3" type="ORF">DVH24_038240</name>
</gene>
<accession>A0A498K9B5</accession>
<dbReference type="Pfam" id="PF02214">
    <property type="entry name" value="BTB_2"/>
    <property type="match status" value="1"/>
</dbReference>
<dbReference type="InterPro" id="IPR001646">
    <property type="entry name" value="5peptide_repeat"/>
</dbReference>
<comment type="caution">
    <text evidence="3">The sequence shown here is derived from an EMBL/GenBank/DDBJ whole genome shotgun (WGS) entry which is preliminary data.</text>
</comment>
<proteinExistence type="predicted"/>
<evidence type="ECO:0000313" key="3">
    <source>
        <dbReference type="EMBL" id="RXI03966.1"/>
    </source>
</evidence>
<dbReference type="AlphaFoldDB" id="A0A498K9B5"/>
<dbReference type="InterPro" id="IPR051082">
    <property type="entry name" value="Pentapeptide-BTB/POZ_domain"/>
</dbReference>
<dbReference type="PANTHER" id="PTHR14136">
    <property type="entry name" value="BTB_POZ DOMAIN-CONTAINING PROTEIN KCTD9"/>
    <property type="match status" value="1"/>
</dbReference>
<dbReference type="Gene3D" id="3.30.710.10">
    <property type="entry name" value="Potassium Channel Kv1.1, Chain A"/>
    <property type="match status" value="1"/>
</dbReference>
<feature type="domain" description="Potassium channel tetramerisation-type BTB" evidence="2">
    <location>
        <begin position="7"/>
        <end position="61"/>
    </location>
</feature>
<evidence type="ECO:0000256" key="1">
    <source>
        <dbReference type="ARBA" id="ARBA00004906"/>
    </source>
</evidence>